<keyword evidence="1" id="KW-0812">Transmembrane</keyword>
<proteinExistence type="predicted"/>
<dbReference type="AlphaFoldDB" id="F4G2P0"/>
<evidence type="ECO:0000313" key="2">
    <source>
        <dbReference type="EMBL" id="AEB95088.1"/>
    </source>
</evidence>
<feature type="transmembrane region" description="Helical" evidence="1">
    <location>
        <begin position="64"/>
        <end position="85"/>
    </location>
</feature>
<evidence type="ECO:0000256" key="1">
    <source>
        <dbReference type="SAM" id="Phobius"/>
    </source>
</evidence>
<evidence type="ECO:0000313" key="3">
    <source>
        <dbReference type="Proteomes" id="UP000007812"/>
    </source>
</evidence>
<protein>
    <submittedName>
        <fullName evidence="2">Uncharacterized protein</fullName>
    </submittedName>
</protein>
<keyword evidence="1" id="KW-1133">Transmembrane helix</keyword>
<sequence length="86" mass="9808">MIFYEKELKQLLYEIILINHIDKIAKELEMMSRMIKINGVLFNGVIVIIISLVLLDVFKGAVSLTLVGMFIGIMLGILMSILLWII</sequence>
<dbReference type="KEGG" id="mcn:Mcup_0983"/>
<keyword evidence="1" id="KW-0472">Membrane</keyword>
<gene>
    <name evidence="2" type="ordered locus">Mcup_0983</name>
</gene>
<organism evidence="2 3">
    <name type="scientific">Metallosphaera cuprina (strain Ar-4)</name>
    <dbReference type="NCBI Taxonomy" id="1006006"/>
    <lineage>
        <taxon>Archaea</taxon>
        <taxon>Thermoproteota</taxon>
        <taxon>Thermoprotei</taxon>
        <taxon>Sulfolobales</taxon>
        <taxon>Sulfolobaceae</taxon>
        <taxon>Metallosphaera</taxon>
    </lineage>
</organism>
<dbReference type="Proteomes" id="UP000007812">
    <property type="component" value="Chromosome"/>
</dbReference>
<name>F4G2P0_METCR</name>
<reference evidence="2 3" key="1">
    <citation type="journal article" date="2011" name="J. Bacteriol.">
        <title>Complete genome sequence of Metallosphaera cuprina, a metal sulfide-oxidizing archaeon from a hot spring.</title>
        <authorList>
            <person name="Liu L.J."/>
            <person name="You X.Y."/>
            <person name="Zheng H."/>
            <person name="Wang S."/>
            <person name="Jiang C.Y."/>
            <person name="Liu S.J."/>
        </authorList>
    </citation>
    <scope>NUCLEOTIDE SEQUENCE [LARGE SCALE GENOMIC DNA]</scope>
    <source>
        <strain evidence="2 3">Ar-4</strain>
    </source>
</reference>
<dbReference type="HOGENOM" id="CLU_2490437_0_0_2"/>
<dbReference type="EMBL" id="CP002656">
    <property type="protein sequence ID" value="AEB95088.1"/>
    <property type="molecule type" value="Genomic_DNA"/>
</dbReference>
<dbReference type="PATRIC" id="fig|1006006.8.peg.975"/>
<accession>F4G2P0</accession>
<feature type="transmembrane region" description="Helical" evidence="1">
    <location>
        <begin position="40"/>
        <end position="58"/>
    </location>
</feature>
<keyword evidence="3" id="KW-1185">Reference proteome</keyword>